<evidence type="ECO:0000313" key="2">
    <source>
        <dbReference type="Proteomes" id="UP001345963"/>
    </source>
</evidence>
<dbReference type="Proteomes" id="UP001345963">
    <property type="component" value="Unassembled WGS sequence"/>
</dbReference>
<sequence>MLLPSAKVRFSTRGLPVVGCWAGRVTSCCTSLQVQLIKCNQPHSTGSINEQEASHSCLSVNHHCITHFQFLRAVSPTNLPPPLQRSPLLPGLHSHDWLPFR</sequence>
<name>A0ABU7C9U9_9TELE</name>
<accession>A0ABU7C9U9</accession>
<protein>
    <submittedName>
        <fullName evidence="1">Uncharacterized protein</fullName>
    </submittedName>
</protein>
<keyword evidence="2" id="KW-1185">Reference proteome</keyword>
<gene>
    <name evidence="1" type="ORF">ATANTOWER_016570</name>
</gene>
<comment type="caution">
    <text evidence="1">The sequence shown here is derived from an EMBL/GenBank/DDBJ whole genome shotgun (WGS) entry which is preliminary data.</text>
</comment>
<organism evidence="1 2">
    <name type="scientific">Ataeniobius toweri</name>
    <dbReference type="NCBI Taxonomy" id="208326"/>
    <lineage>
        <taxon>Eukaryota</taxon>
        <taxon>Metazoa</taxon>
        <taxon>Chordata</taxon>
        <taxon>Craniata</taxon>
        <taxon>Vertebrata</taxon>
        <taxon>Euteleostomi</taxon>
        <taxon>Actinopterygii</taxon>
        <taxon>Neopterygii</taxon>
        <taxon>Teleostei</taxon>
        <taxon>Neoteleostei</taxon>
        <taxon>Acanthomorphata</taxon>
        <taxon>Ovalentaria</taxon>
        <taxon>Atherinomorphae</taxon>
        <taxon>Cyprinodontiformes</taxon>
        <taxon>Goodeidae</taxon>
        <taxon>Ataeniobius</taxon>
    </lineage>
</organism>
<evidence type="ECO:0000313" key="1">
    <source>
        <dbReference type="EMBL" id="MED6259070.1"/>
    </source>
</evidence>
<proteinExistence type="predicted"/>
<reference evidence="1 2" key="1">
    <citation type="submission" date="2021-07" db="EMBL/GenBank/DDBJ databases">
        <authorList>
            <person name="Palmer J.M."/>
        </authorList>
    </citation>
    <scope>NUCLEOTIDE SEQUENCE [LARGE SCALE GENOMIC DNA]</scope>
    <source>
        <strain evidence="1 2">AT_MEX2019</strain>
        <tissue evidence="1">Muscle</tissue>
    </source>
</reference>
<dbReference type="EMBL" id="JAHUTI010082101">
    <property type="protein sequence ID" value="MED6259070.1"/>
    <property type="molecule type" value="Genomic_DNA"/>
</dbReference>